<dbReference type="EMBL" id="BGZK01002192">
    <property type="protein sequence ID" value="GBP91655.1"/>
    <property type="molecule type" value="Genomic_DNA"/>
</dbReference>
<sequence length="97" mass="10924">MRCEDRENDRGLPSKGVVTTPLTGPVDLSLHSRISMNSFFIVSPAKACGCARVHYYQGANEQAGHHIIVGYRFLWTPRLRRNHSCVADLLDRNIDSQ</sequence>
<dbReference type="Proteomes" id="UP000299102">
    <property type="component" value="Unassembled WGS sequence"/>
</dbReference>
<evidence type="ECO:0000313" key="2">
    <source>
        <dbReference type="Proteomes" id="UP000299102"/>
    </source>
</evidence>
<name>A0A4C1ZYC7_EUMVA</name>
<comment type="caution">
    <text evidence="1">The sequence shown here is derived from an EMBL/GenBank/DDBJ whole genome shotgun (WGS) entry which is preliminary data.</text>
</comment>
<reference evidence="1 2" key="1">
    <citation type="journal article" date="2019" name="Commun. Biol.">
        <title>The bagworm genome reveals a unique fibroin gene that provides high tensile strength.</title>
        <authorList>
            <person name="Kono N."/>
            <person name="Nakamura H."/>
            <person name="Ohtoshi R."/>
            <person name="Tomita M."/>
            <person name="Numata K."/>
            <person name="Arakawa K."/>
        </authorList>
    </citation>
    <scope>NUCLEOTIDE SEQUENCE [LARGE SCALE GENOMIC DNA]</scope>
</reference>
<accession>A0A4C1ZYC7</accession>
<keyword evidence="2" id="KW-1185">Reference proteome</keyword>
<organism evidence="1 2">
    <name type="scientific">Eumeta variegata</name>
    <name type="common">Bagworm moth</name>
    <name type="synonym">Eumeta japonica</name>
    <dbReference type="NCBI Taxonomy" id="151549"/>
    <lineage>
        <taxon>Eukaryota</taxon>
        <taxon>Metazoa</taxon>
        <taxon>Ecdysozoa</taxon>
        <taxon>Arthropoda</taxon>
        <taxon>Hexapoda</taxon>
        <taxon>Insecta</taxon>
        <taxon>Pterygota</taxon>
        <taxon>Neoptera</taxon>
        <taxon>Endopterygota</taxon>
        <taxon>Lepidoptera</taxon>
        <taxon>Glossata</taxon>
        <taxon>Ditrysia</taxon>
        <taxon>Tineoidea</taxon>
        <taxon>Psychidae</taxon>
        <taxon>Oiketicinae</taxon>
        <taxon>Eumeta</taxon>
    </lineage>
</organism>
<protein>
    <submittedName>
        <fullName evidence="1">Uncharacterized protein</fullName>
    </submittedName>
</protein>
<gene>
    <name evidence="1" type="ORF">EVAR_90830_1</name>
</gene>
<evidence type="ECO:0000313" key="1">
    <source>
        <dbReference type="EMBL" id="GBP91655.1"/>
    </source>
</evidence>
<dbReference type="AlphaFoldDB" id="A0A4C1ZYC7"/>
<proteinExistence type="predicted"/>